<gene>
    <name evidence="3" type="ORF">NDU88_004797</name>
</gene>
<feature type="compositionally biased region" description="Low complexity" evidence="1">
    <location>
        <begin position="119"/>
        <end position="132"/>
    </location>
</feature>
<evidence type="ECO:0000256" key="2">
    <source>
        <dbReference type="SAM" id="SignalP"/>
    </source>
</evidence>
<dbReference type="Proteomes" id="UP001066276">
    <property type="component" value="Chromosome 3_1"/>
</dbReference>
<feature type="chain" id="PRO_5044023644" description="Secreted protein" evidence="2">
    <location>
        <begin position="39"/>
        <end position="231"/>
    </location>
</feature>
<sequence>MSARKSNAASGPLGQCGPCSCLIFFLFHAALFAQRSWAVPSAQPRHLHAALPLTFRGSDPRSRGEPIQPGPSVRSASGCRRGGAQRRGEKPLRCADPTPQSLPFTKAPASYLHPSDTGALRSTSSEARASEAPPHHGLTHASVPARPQLLRCSALLLGSSALRLTLGPVVEFRAPISPSVTPYRIVIVGPSRSSRLRRPTRPPSWLLPREVSLIPCYRPLSTFFAGCRWIT</sequence>
<evidence type="ECO:0008006" key="5">
    <source>
        <dbReference type="Google" id="ProtNLM"/>
    </source>
</evidence>
<keyword evidence="2" id="KW-0732">Signal</keyword>
<evidence type="ECO:0000313" key="4">
    <source>
        <dbReference type="Proteomes" id="UP001066276"/>
    </source>
</evidence>
<evidence type="ECO:0000256" key="1">
    <source>
        <dbReference type="SAM" id="MobiDB-lite"/>
    </source>
</evidence>
<comment type="caution">
    <text evidence="3">The sequence shown here is derived from an EMBL/GenBank/DDBJ whole genome shotgun (WGS) entry which is preliminary data.</text>
</comment>
<organism evidence="3 4">
    <name type="scientific">Pleurodeles waltl</name>
    <name type="common">Iberian ribbed newt</name>
    <dbReference type="NCBI Taxonomy" id="8319"/>
    <lineage>
        <taxon>Eukaryota</taxon>
        <taxon>Metazoa</taxon>
        <taxon>Chordata</taxon>
        <taxon>Craniata</taxon>
        <taxon>Vertebrata</taxon>
        <taxon>Euteleostomi</taxon>
        <taxon>Amphibia</taxon>
        <taxon>Batrachia</taxon>
        <taxon>Caudata</taxon>
        <taxon>Salamandroidea</taxon>
        <taxon>Salamandridae</taxon>
        <taxon>Pleurodelinae</taxon>
        <taxon>Pleurodeles</taxon>
    </lineage>
</organism>
<protein>
    <recommendedName>
        <fullName evidence="5">Secreted protein</fullName>
    </recommendedName>
</protein>
<keyword evidence="4" id="KW-1185">Reference proteome</keyword>
<reference evidence="3" key="1">
    <citation type="journal article" date="2022" name="bioRxiv">
        <title>Sequencing and chromosome-scale assembly of the giantPleurodeles waltlgenome.</title>
        <authorList>
            <person name="Brown T."/>
            <person name="Elewa A."/>
            <person name="Iarovenko S."/>
            <person name="Subramanian E."/>
            <person name="Araus A.J."/>
            <person name="Petzold A."/>
            <person name="Susuki M."/>
            <person name="Suzuki K.-i.T."/>
            <person name="Hayashi T."/>
            <person name="Toyoda A."/>
            <person name="Oliveira C."/>
            <person name="Osipova E."/>
            <person name="Leigh N.D."/>
            <person name="Simon A."/>
            <person name="Yun M.H."/>
        </authorList>
    </citation>
    <scope>NUCLEOTIDE SEQUENCE</scope>
    <source>
        <strain evidence="3">20211129_DDA</strain>
        <tissue evidence="3">Liver</tissue>
    </source>
</reference>
<feature type="signal peptide" evidence="2">
    <location>
        <begin position="1"/>
        <end position="38"/>
    </location>
</feature>
<proteinExistence type="predicted"/>
<feature type="region of interest" description="Disordered" evidence="1">
    <location>
        <begin position="55"/>
        <end position="142"/>
    </location>
</feature>
<dbReference type="AlphaFoldDB" id="A0AAV7UG41"/>
<dbReference type="EMBL" id="JANPWB010000005">
    <property type="protein sequence ID" value="KAJ1188032.1"/>
    <property type="molecule type" value="Genomic_DNA"/>
</dbReference>
<accession>A0AAV7UG41</accession>
<name>A0AAV7UG41_PLEWA</name>
<evidence type="ECO:0000313" key="3">
    <source>
        <dbReference type="EMBL" id="KAJ1188032.1"/>
    </source>
</evidence>